<dbReference type="InterPro" id="IPR004838">
    <property type="entry name" value="NHTrfase_class1_PyrdxlP-BS"/>
</dbReference>
<dbReference type="RefSeq" id="WP_072744389.1">
    <property type="nucleotide sequence ID" value="NZ_FQXR01000007.1"/>
</dbReference>
<organism evidence="8 9">
    <name type="scientific">Sporanaerobacter acetigenes DSM 13106</name>
    <dbReference type="NCBI Taxonomy" id="1123281"/>
    <lineage>
        <taxon>Bacteria</taxon>
        <taxon>Bacillati</taxon>
        <taxon>Bacillota</taxon>
        <taxon>Tissierellia</taxon>
        <taxon>Tissierellales</taxon>
        <taxon>Sporanaerobacteraceae</taxon>
        <taxon>Sporanaerobacter</taxon>
    </lineage>
</organism>
<feature type="domain" description="Aminotransferase class I/classII large" evidence="7">
    <location>
        <begin position="33"/>
        <end position="391"/>
    </location>
</feature>
<comment type="cofactor">
    <cofactor evidence="1 6">
        <name>pyridoxal 5'-phosphate</name>
        <dbReference type="ChEBI" id="CHEBI:597326"/>
    </cofactor>
</comment>
<evidence type="ECO:0000256" key="5">
    <source>
        <dbReference type="ARBA" id="ARBA00022898"/>
    </source>
</evidence>
<dbReference type="GO" id="GO:0006520">
    <property type="term" value="P:amino acid metabolic process"/>
    <property type="evidence" value="ECO:0007669"/>
    <property type="project" value="InterPro"/>
</dbReference>
<evidence type="ECO:0000256" key="6">
    <source>
        <dbReference type="RuleBase" id="RU000481"/>
    </source>
</evidence>
<dbReference type="CDD" id="cd00609">
    <property type="entry name" value="AAT_like"/>
    <property type="match status" value="1"/>
</dbReference>
<accession>A0A1M5XKW1</accession>
<evidence type="ECO:0000259" key="7">
    <source>
        <dbReference type="Pfam" id="PF00155"/>
    </source>
</evidence>
<dbReference type="EMBL" id="FQXR01000007">
    <property type="protein sequence ID" value="SHI00441.1"/>
    <property type="molecule type" value="Genomic_DNA"/>
</dbReference>
<dbReference type="InterPro" id="IPR050596">
    <property type="entry name" value="AspAT/PAT-like"/>
</dbReference>
<dbReference type="InterPro" id="IPR004839">
    <property type="entry name" value="Aminotransferase_I/II_large"/>
</dbReference>
<dbReference type="FunFam" id="3.40.640.10:FF:000033">
    <property type="entry name" value="Aspartate aminotransferase"/>
    <property type="match status" value="1"/>
</dbReference>
<dbReference type="Gene3D" id="3.40.640.10">
    <property type="entry name" value="Type I PLP-dependent aspartate aminotransferase-like (Major domain)"/>
    <property type="match status" value="1"/>
</dbReference>
<proteinExistence type="inferred from homology"/>
<dbReference type="OrthoDB" id="9802328at2"/>
<evidence type="ECO:0000256" key="3">
    <source>
        <dbReference type="ARBA" id="ARBA00022576"/>
    </source>
</evidence>
<gene>
    <name evidence="8" type="ORF">SAMN02745180_01722</name>
</gene>
<dbReference type="STRING" id="1123281.SAMN02745180_01722"/>
<evidence type="ECO:0000256" key="1">
    <source>
        <dbReference type="ARBA" id="ARBA00001933"/>
    </source>
</evidence>
<dbReference type="Proteomes" id="UP000184389">
    <property type="component" value="Unassembled WGS sequence"/>
</dbReference>
<dbReference type="AlphaFoldDB" id="A0A1M5XKW1"/>
<name>A0A1M5XKW1_9FIRM</name>
<dbReference type="Pfam" id="PF00155">
    <property type="entry name" value="Aminotran_1_2"/>
    <property type="match status" value="1"/>
</dbReference>
<dbReference type="GO" id="GO:0030170">
    <property type="term" value="F:pyridoxal phosphate binding"/>
    <property type="evidence" value="ECO:0007669"/>
    <property type="project" value="InterPro"/>
</dbReference>
<keyword evidence="3 6" id="KW-0032">Aminotransferase</keyword>
<dbReference type="PANTHER" id="PTHR46383">
    <property type="entry name" value="ASPARTATE AMINOTRANSFERASE"/>
    <property type="match status" value="1"/>
</dbReference>
<reference evidence="8 9" key="1">
    <citation type="submission" date="2016-11" db="EMBL/GenBank/DDBJ databases">
        <authorList>
            <person name="Jaros S."/>
            <person name="Januszkiewicz K."/>
            <person name="Wedrychowicz H."/>
        </authorList>
    </citation>
    <scope>NUCLEOTIDE SEQUENCE [LARGE SCALE GENOMIC DNA]</scope>
    <source>
        <strain evidence="8 9">DSM 13106</strain>
    </source>
</reference>
<evidence type="ECO:0000313" key="8">
    <source>
        <dbReference type="EMBL" id="SHI00441.1"/>
    </source>
</evidence>
<keyword evidence="5" id="KW-0663">Pyridoxal phosphate</keyword>
<dbReference type="PANTHER" id="PTHR46383:SF1">
    <property type="entry name" value="ASPARTATE AMINOTRANSFERASE"/>
    <property type="match status" value="1"/>
</dbReference>
<keyword evidence="4 6" id="KW-0808">Transferase</keyword>
<dbReference type="PRINTS" id="PR00753">
    <property type="entry name" value="ACCSYNTHASE"/>
</dbReference>
<dbReference type="Gene3D" id="3.90.1150.10">
    <property type="entry name" value="Aspartate Aminotransferase, domain 1"/>
    <property type="match status" value="1"/>
</dbReference>
<protein>
    <recommendedName>
        <fullName evidence="6">Aminotransferase</fullName>
        <ecNumber evidence="6">2.6.1.-</ecNumber>
    </recommendedName>
</protein>
<dbReference type="GO" id="GO:0008483">
    <property type="term" value="F:transaminase activity"/>
    <property type="evidence" value="ECO:0007669"/>
    <property type="project" value="UniProtKB-KW"/>
</dbReference>
<evidence type="ECO:0000313" key="9">
    <source>
        <dbReference type="Proteomes" id="UP000184389"/>
    </source>
</evidence>
<dbReference type="InterPro" id="IPR015422">
    <property type="entry name" value="PyrdxlP-dep_Trfase_small"/>
</dbReference>
<dbReference type="PROSITE" id="PS00105">
    <property type="entry name" value="AA_TRANSFER_CLASS_1"/>
    <property type="match status" value="1"/>
</dbReference>
<evidence type="ECO:0000256" key="4">
    <source>
        <dbReference type="ARBA" id="ARBA00022679"/>
    </source>
</evidence>
<keyword evidence="9" id="KW-1185">Reference proteome</keyword>
<dbReference type="InterPro" id="IPR015424">
    <property type="entry name" value="PyrdxlP-dep_Trfase"/>
</dbReference>
<sequence>MNTKLSEKGLKISPSVTLEITAKAKSMKTQGIDVVSFGAGEPDFNTPENIAEEGIKAIKEGKTRYTPASGILELKEAVCEKLKKDNNLTYSPKNIIISSGAKHSIYNALMAITNPGDEIIISVPYWVSYPELIKLAGGKPVFIKTKEENDFKYTLEDLNNALSNKTKAIILNSPNNPTGTFYNKNELEKIADWAVKNNIFVISDEIYEKLVYDGENHVSIASLNDEIKNLTILINGMSKAYAMTGWRIGYAAASEDITKIMSNIQSHTTSNPCSISQYASVEGLSGDQSSVEKMKKHFEERRNFMVDTVNSIEGLSCRKPKGAFYVMVNITKIKGKTIRGMKIESSLDFAKLLLDEGKVAVIPGIGFGDDDYIRLSYATSMENIEKGLSRIKTIVEDK</sequence>
<dbReference type="EC" id="2.6.1.-" evidence="6"/>
<dbReference type="SUPFAM" id="SSF53383">
    <property type="entry name" value="PLP-dependent transferases"/>
    <property type="match status" value="1"/>
</dbReference>
<comment type="similarity">
    <text evidence="2 6">Belongs to the class-I pyridoxal-phosphate-dependent aminotransferase family.</text>
</comment>
<dbReference type="InterPro" id="IPR015421">
    <property type="entry name" value="PyrdxlP-dep_Trfase_major"/>
</dbReference>
<evidence type="ECO:0000256" key="2">
    <source>
        <dbReference type="ARBA" id="ARBA00007441"/>
    </source>
</evidence>